<evidence type="ECO:0000313" key="2">
    <source>
        <dbReference type="EMBL" id="CAE0405285.1"/>
    </source>
</evidence>
<dbReference type="AlphaFoldDB" id="A0A7S3P5Q9"/>
<feature type="region of interest" description="Disordered" evidence="1">
    <location>
        <begin position="823"/>
        <end position="843"/>
    </location>
</feature>
<feature type="compositionally biased region" description="Basic and acidic residues" evidence="1">
    <location>
        <begin position="823"/>
        <end position="832"/>
    </location>
</feature>
<organism evidence="2">
    <name type="scientific">Amphora coffeiformis</name>
    <dbReference type="NCBI Taxonomy" id="265554"/>
    <lineage>
        <taxon>Eukaryota</taxon>
        <taxon>Sar</taxon>
        <taxon>Stramenopiles</taxon>
        <taxon>Ochrophyta</taxon>
        <taxon>Bacillariophyta</taxon>
        <taxon>Bacillariophyceae</taxon>
        <taxon>Bacillariophycidae</taxon>
        <taxon>Thalassiophysales</taxon>
        <taxon>Catenulaceae</taxon>
        <taxon>Amphora</taxon>
    </lineage>
</organism>
<proteinExistence type="predicted"/>
<sequence length="933" mass="102834">MPRNSPPGLTIDDIFRAVKHCIDTTSTTGSSSDPSTTATTNVNQEEAFDNALHQLVNTPRTKTVTDVQALCTTLSELTRLCADDSQRWATWVLALIHKRYHLKSPQAQQEVRQNDDDDDDQDKDAVLAGDGERLLFYVSVLFIFYYALQENNGYSSSAVAAVQVLCQVAPWAGGTRDVCSLLELFLRALLDGYLLSASDSHEHSSTFVAKGLQEAVTTFQVPGAVQALTDMLDLMATTLESDLEIVATKKTPETDVTMQPEPNTDTTKGPQHYPSTFHVFLPHHDRGKGNKKRKHSGANSDRMTNRTLVQSVAEILIWSHTLPADDGIQSAYKGLLEHSIKDDGKNQVAKTYWHRIQTIARKKRQMLNSYARDRGFLLANQFSIDAAAICMSQIKQAKAADLNVLTRLASKKGNQDILKLVSARFAANPNKTPAAAAVSELISRWVFLEKQPEANEEVYQLESHIQRAKVRATLQTLRLIRPDNVSKQVKIMCLEPSKLNKAAAVLLKAALCENLILDDEPEEGATTTVTTTTTLSHVMARLDAVAAGTSGEEENDKDIYFPSMRSVDGTATTKAVMNFLERHVADNTAVLFLTSANLRLPADEMKKLVNRGVTVHCHDADDIGSRLDREKAKSGDVTISLAWDTQDDLDLHVTMPSGEELYYGNKVSNCNKGILDVDMNACGPYSKEPVENVFLGSLEDEIQAPSGKYIVVVQNYAYHTPGSHGTTKIPWRVRIQANGVTTNYEGSCVGSGSSSNARACEFEYQGRTIPFPQQLEDQSAFGTANLVGVTSSTGQTLESLRNLMKVTWELQELDRVRQLMHTEEGDPEHAEENGGAMDVEETKGPERPTVAKHLEVTSRDRLNMVLCRLPARFHQMISRAFGTESLIRTCSIQVARSMLKDNIPLLELEESGYPPDVVSAVKDLMKKGAVPAA</sequence>
<protein>
    <submittedName>
        <fullName evidence="2">Uncharacterized protein</fullName>
    </submittedName>
</protein>
<evidence type="ECO:0000256" key="1">
    <source>
        <dbReference type="SAM" id="MobiDB-lite"/>
    </source>
</evidence>
<reference evidence="2" key="1">
    <citation type="submission" date="2021-01" db="EMBL/GenBank/DDBJ databases">
        <authorList>
            <person name="Corre E."/>
            <person name="Pelletier E."/>
            <person name="Niang G."/>
            <person name="Scheremetjew M."/>
            <person name="Finn R."/>
            <person name="Kale V."/>
            <person name="Holt S."/>
            <person name="Cochrane G."/>
            <person name="Meng A."/>
            <person name="Brown T."/>
            <person name="Cohen L."/>
        </authorList>
    </citation>
    <scope>NUCLEOTIDE SEQUENCE</scope>
    <source>
        <strain evidence="2">CCMP127</strain>
    </source>
</reference>
<dbReference type="EMBL" id="HBIM01003856">
    <property type="protein sequence ID" value="CAE0405285.1"/>
    <property type="molecule type" value="Transcribed_RNA"/>
</dbReference>
<gene>
    <name evidence="2" type="ORF">ACOF00016_LOCUS3318</name>
</gene>
<feature type="region of interest" description="Disordered" evidence="1">
    <location>
        <begin position="280"/>
        <end position="302"/>
    </location>
</feature>
<name>A0A7S3P5Q9_9STRA</name>
<accession>A0A7S3P5Q9</accession>